<dbReference type="GeneID" id="115621604"/>
<keyword evidence="2 6" id="KW-0813">Transport</keyword>
<dbReference type="OrthoDB" id="10250083at2759"/>
<dbReference type="Pfam" id="PF01992">
    <property type="entry name" value="vATP-synt_AC39"/>
    <property type="match status" value="1"/>
</dbReference>
<dbReference type="InterPro" id="IPR044911">
    <property type="entry name" value="V-type_ATPase_csu/dsu_dom_3"/>
</dbReference>
<protein>
    <recommendedName>
        <fullName evidence="6">V-type proton ATPase subunit</fullName>
    </recommendedName>
</protein>
<evidence type="ECO:0000256" key="1">
    <source>
        <dbReference type="ARBA" id="ARBA00006709"/>
    </source>
</evidence>
<proteinExistence type="inferred from homology"/>
<comment type="similarity">
    <text evidence="1 6">Belongs to the V-ATPase V0D/AC39 subunit family.</text>
</comment>
<accession>A0A6J2T891</accession>
<gene>
    <name evidence="8" type="primary">LOC115621604</name>
</gene>
<reference evidence="8" key="1">
    <citation type="submission" date="2025-08" db="UniProtKB">
        <authorList>
            <consortium name="RefSeq"/>
        </authorList>
    </citation>
    <scope>IDENTIFICATION</scope>
    <source>
        <strain evidence="8">11010-0011.00</strain>
        <tissue evidence="8">Whole body</tissue>
    </source>
</reference>
<dbReference type="SUPFAM" id="SSF103486">
    <property type="entry name" value="V-type ATP synthase subunit C"/>
    <property type="match status" value="1"/>
</dbReference>
<dbReference type="GO" id="GO:0046961">
    <property type="term" value="F:proton-transporting ATPase activity, rotational mechanism"/>
    <property type="evidence" value="ECO:0007669"/>
    <property type="project" value="InterPro"/>
</dbReference>
<evidence type="ECO:0000256" key="2">
    <source>
        <dbReference type="ARBA" id="ARBA00022448"/>
    </source>
</evidence>
<name>A0A6J2T891_DROLE</name>
<evidence type="ECO:0000313" key="7">
    <source>
        <dbReference type="Proteomes" id="UP000504634"/>
    </source>
</evidence>
<evidence type="ECO:0000256" key="4">
    <source>
        <dbReference type="ARBA" id="ARBA00023065"/>
    </source>
</evidence>
<dbReference type="Gene3D" id="1.20.1690.10">
    <property type="entry name" value="V-type ATP synthase subunit C domain"/>
    <property type="match status" value="2"/>
</dbReference>
<organism evidence="7 8">
    <name type="scientific">Drosophila lebanonensis</name>
    <name type="common">Fruit fly</name>
    <name type="synonym">Scaptodrosophila lebanonensis</name>
    <dbReference type="NCBI Taxonomy" id="7225"/>
    <lineage>
        <taxon>Eukaryota</taxon>
        <taxon>Metazoa</taxon>
        <taxon>Ecdysozoa</taxon>
        <taxon>Arthropoda</taxon>
        <taxon>Hexapoda</taxon>
        <taxon>Insecta</taxon>
        <taxon>Pterygota</taxon>
        <taxon>Neoptera</taxon>
        <taxon>Endopterygota</taxon>
        <taxon>Diptera</taxon>
        <taxon>Brachycera</taxon>
        <taxon>Muscomorpha</taxon>
        <taxon>Ephydroidea</taxon>
        <taxon>Drosophilidae</taxon>
        <taxon>Scaptodrosophila</taxon>
    </lineage>
</organism>
<dbReference type="InterPro" id="IPR002843">
    <property type="entry name" value="ATPase_V0-cplx_csu/dsu"/>
</dbReference>
<dbReference type="CTD" id="42739"/>
<dbReference type="GO" id="GO:0033179">
    <property type="term" value="C:proton-transporting V-type ATPase, V0 domain"/>
    <property type="evidence" value="ECO:0007669"/>
    <property type="project" value="InterPro"/>
</dbReference>
<evidence type="ECO:0000313" key="8">
    <source>
        <dbReference type="RefSeq" id="XP_030371157.1"/>
    </source>
</evidence>
<dbReference type="AlphaFoldDB" id="A0A6J2T891"/>
<keyword evidence="4 6" id="KW-0406">Ion transport</keyword>
<dbReference type="GO" id="GO:0007430">
    <property type="term" value="P:terminal branching, open tracheal system"/>
    <property type="evidence" value="ECO:0007669"/>
    <property type="project" value="UniProtKB-ARBA"/>
</dbReference>
<keyword evidence="3 6" id="KW-0375">Hydrogen ion transport</keyword>
<dbReference type="InterPro" id="IPR016727">
    <property type="entry name" value="ATPase_V0-cplx_dsu"/>
</dbReference>
<evidence type="ECO:0000256" key="5">
    <source>
        <dbReference type="ARBA" id="ARBA00046957"/>
    </source>
</evidence>
<evidence type="ECO:0000256" key="6">
    <source>
        <dbReference type="PIRNR" id="PIRNR018497"/>
    </source>
</evidence>
<dbReference type="PIRSF" id="PIRSF018497">
    <property type="entry name" value="V-ATP_synth_D"/>
    <property type="match status" value="1"/>
</dbReference>
<dbReference type="InterPro" id="IPR036079">
    <property type="entry name" value="ATPase_csu/dsu_sf"/>
</dbReference>
<sequence>MPYSYTYNCDTGYLEGIIRGYKNGMLRQSDYLNLTQCETLEDLKLNIQSTEYGNIFAFDKTPILIENFEKRLRQKLVRQFSYIRSNSTEPLSTFLDYMRYKHMIDNVVLLISGLNNNRPMKKLITMCHPLGLFDQLEAIEVASNTNELFSAVLIDTPLAKFLSDKIDEEDFRDINVEIIRNILYKAYLEDFYKFCKSLGGTTADVMCDLLGFEADRRSIIITINSIDTDLLPEDRTKLFPSLGQLYPAGLRELEKVTDIDGVRTVASYFMDYSGLFDSMEKDTDGLISLEDRFLMLEAKKHVQSYMRQFHYGVFYSYIKLKEMECRNIIWIAECIYQGQMDKVNAYIPIPFE</sequence>
<evidence type="ECO:0000256" key="3">
    <source>
        <dbReference type="ARBA" id="ARBA00022781"/>
    </source>
</evidence>
<dbReference type="Gene3D" id="1.10.132.50">
    <property type="entry name" value="ATP synthase (C/AC39) subunit, domain 3"/>
    <property type="match status" value="1"/>
</dbReference>
<dbReference type="RefSeq" id="XP_030371157.1">
    <property type="nucleotide sequence ID" value="XM_030515297.1"/>
</dbReference>
<comment type="function">
    <text evidence="6">Subunit of the V0 complex of vacuolar(H+)-ATPase (V-ATPase), a multisubunit enzyme composed of a peripheral complex (V1) that hydrolyzes ATP and a membrane integral complex (V0) that translocates protons. V-ATPase is responsible for acidifying and maintaining the pH of intracellular compartments and in some cell types, is targeted to the plasma membrane, where it is responsible for acidifying the extracellular environment.</text>
</comment>
<dbReference type="Proteomes" id="UP000504634">
    <property type="component" value="Unplaced"/>
</dbReference>
<comment type="subunit">
    <text evidence="5">V-ATPase is a heteromultimeric enzyme made up of two complexes: the ATP-hydrolytic V1 complex and the proton translocation V0 complex. The V1 complex consists of three catalytic AB heterodimers that form a heterohexamer, three peripheral stalks each consisting of EG heterodimers, one central rotor including subunits D and F, and the regulatory subunits C and H. The proton translocation complex V0 consists of the proton transport subunit a, a ring of proteolipid subunits c9c'', rotary subunit d, subunits e and f, and the accessory subunits VhaAC45 and ATP6AP2.</text>
</comment>
<keyword evidence="7" id="KW-1185">Reference proteome</keyword>
<dbReference type="PANTHER" id="PTHR11028">
    <property type="entry name" value="VACUOLAR ATP SYNTHASE SUBUNIT AC39"/>
    <property type="match status" value="1"/>
</dbReference>
<dbReference type="InterPro" id="IPR035067">
    <property type="entry name" value="V-type_ATPase_csu/dsu"/>
</dbReference>
<dbReference type="FunFam" id="1.20.1690.10:FF:000001">
    <property type="entry name" value="V-type proton ATPase subunit"/>
    <property type="match status" value="1"/>
</dbReference>